<gene>
    <name evidence="2" type="ORF">Aco03nite_090540</name>
</gene>
<sequence length="66" mass="7597">MRRGTVRQLPIAPRLWSVDDVSGYLGIPVGTLYQWRHRGQGPRARKVGRHLRYDPADVQTWLDEAA</sequence>
<dbReference type="InterPro" id="IPR041657">
    <property type="entry name" value="HTH_17"/>
</dbReference>
<dbReference type="Gene3D" id="1.10.10.10">
    <property type="entry name" value="Winged helix-like DNA-binding domain superfamily/Winged helix DNA-binding domain"/>
    <property type="match status" value="1"/>
</dbReference>
<dbReference type="Pfam" id="PF12728">
    <property type="entry name" value="HTH_17"/>
    <property type="match status" value="1"/>
</dbReference>
<dbReference type="Proteomes" id="UP000612282">
    <property type="component" value="Unassembled WGS sequence"/>
</dbReference>
<protein>
    <recommendedName>
        <fullName evidence="1">Helix-turn-helix domain-containing protein</fullName>
    </recommendedName>
</protein>
<feature type="domain" description="Helix-turn-helix" evidence="1">
    <location>
        <begin position="17"/>
        <end position="64"/>
    </location>
</feature>
<name>A0ABQ3XQA5_9ACTN</name>
<comment type="caution">
    <text evidence="2">The sequence shown here is derived from an EMBL/GenBank/DDBJ whole genome shotgun (WGS) entry which is preliminary data.</text>
</comment>
<organism evidence="2 3">
    <name type="scientific">Actinoplanes couchii</name>
    <dbReference type="NCBI Taxonomy" id="403638"/>
    <lineage>
        <taxon>Bacteria</taxon>
        <taxon>Bacillati</taxon>
        <taxon>Actinomycetota</taxon>
        <taxon>Actinomycetes</taxon>
        <taxon>Micromonosporales</taxon>
        <taxon>Micromonosporaceae</taxon>
        <taxon>Actinoplanes</taxon>
    </lineage>
</organism>
<dbReference type="SUPFAM" id="SSF46955">
    <property type="entry name" value="Putative DNA-binding domain"/>
    <property type="match status" value="1"/>
</dbReference>
<dbReference type="EMBL" id="BOMG01000111">
    <property type="protein sequence ID" value="GID60650.1"/>
    <property type="molecule type" value="Genomic_DNA"/>
</dbReference>
<dbReference type="InterPro" id="IPR036388">
    <property type="entry name" value="WH-like_DNA-bd_sf"/>
</dbReference>
<evidence type="ECO:0000313" key="2">
    <source>
        <dbReference type="EMBL" id="GID60650.1"/>
    </source>
</evidence>
<dbReference type="InterPro" id="IPR009061">
    <property type="entry name" value="DNA-bd_dom_put_sf"/>
</dbReference>
<dbReference type="RefSeq" id="WP_373872690.1">
    <property type="nucleotide sequence ID" value="NZ_BAAAQE010000074.1"/>
</dbReference>
<accession>A0ABQ3XQA5</accession>
<evidence type="ECO:0000259" key="1">
    <source>
        <dbReference type="Pfam" id="PF12728"/>
    </source>
</evidence>
<evidence type="ECO:0000313" key="3">
    <source>
        <dbReference type="Proteomes" id="UP000612282"/>
    </source>
</evidence>
<reference evidence="2 3" key="1">
    <citation type="submission" date="2021-01" db="EMBL/GenBank/DDBJ databases">
        <title>Whole genome shotgun sequence of Actinoplanes couchii NBRC 106145.</title>
        <authorList>
            <person name="Komaki H."/>
            <person name="Tamura T."/>
        </authorList>
    </citation>
    <scope>NUCLEOTIDE SEQUENCE [LARGE SCALE GENOMIC DNA]</scope>
    <source>
        <strain evidence="2 3">NBRC 106145</strain>
    </source>
</reference>
<keyword evidence="3" id="KW-1185">Reference proteome</keyword>
<proteinExistence type="predicted"/>